<dbReference type="Pfam" id="PF09044">
    <property type="entry name" value="Kp4"/>
    <property type="match status" value="1"/>
</dbReference>
<keyword evidence="1" id="KW-0732">Signal</keyword>
<dbReference type="InterPro" id="IPR011329">
    <property type="entry name" value="Killer_tox_Kp4/SMK"/>
</dbReference>
<dbReference type="AlphaFoldDB" id="A0A6A6ELN5"/>
<name>A0A6A6ELN5_9PEZI</name>
<feature type="chain" id="PRO_5025460944" description="Killer toxin Kp4 domain-containing protein" evidence="1">
    <location>
        <begin position="18"/>
        <end position="156"/>
    </location>
</feature>
<dbReference type="OrthoDB" id="4177994at2759"/>
<proteinExistence type="predicted"/>
<sequence>MQFFNFAFLALAATALAAPLADQTPNPTPNELAERALGINCRGSEVSAGAGTGGHSLGALAGLISEKLDMNRAYKSGEHIACSGTKSSTGLCIFPQSLKVELKGQHIKDLLNRLMAHGCKTCGSVPVDAPNSNNPANGILTSNWVGNTGGCNGMCK</sequence>
<dbReference type="Proteomes" id="UP000800200">
    <property type="component" value="Unassembled WGS sequence"/>
</dbReference>
<evidence type="ECO:0000313" key="4">
    <source>
        <dbReference type="Proteomes" id="UP000800200"/>
    </source>
</evidence>
<evidence type="ECO:0000313" key="3">
    <source>
        <dbReference type="EMBL" id="KAF2191862.1"/>
    </source>
</evidence>
<dbReference type="InterPro" id="IPR015131">
    <property type="entry name" value="Killer_tox_Kp4"/>
</dbReference>
<gene>
    <name evidence="3" type="ORF">K469DRAFT_695963</name>
</gene>
<protein>
    <recommendedName>
        <fullName evidence="2">Killer toxin Kp4 domain-containing protein</fullName>
    </recommendedName>
</protein>
<feature type="signal peptide" evidence="1">
    <location>
        <begin position="1"/>
        <end position="17"/>
    </location>
</feature>
<dbReference type="SUPFAM" id="SSF55221">
    <property type="entry name" value="Yeast killer toxins"/>
    <property type="match status" value="1"/>
</dbReference>
<feature type="domain" description="Killer toxin Kp4" evidence="2">
    <location>
        <begin position="35"/>
        <end position="145"/>
    </location>
</feature>
<dbReference type="EMBL" id="ML994616">
    <property type="protein sequence ID" value="KAF2191862.1"/>
    <property type="molecule type" value="Genomic_DNA"/>
</dbReference>
<accession>A0A6A6ELN5</accession>
<evidence type="ECO:0000256" key="1">
    <source>
        <dbReference type="SAM" id="SignalP"/>
    </source>
</evidence>
<dbReference type="Gene3D" id="3.30.430.10">
    <property type="entry name" value="Killer Toxin P4, subunit A"/>
    <property type="match status" value="1"/>
</dbReference>
<dbReference type="GO" id="GO:0005576">
    <property type="term" value="C:extracellular region"/>
    <property type="evidence" value="ECO:0007669"/>
    <property type="project" value="InterPro"/>
</dbReference>
<evidence type="ECO:0000259" key="2">
    <source>
        <dbReference type="Pfam" id="PF09044"/>
    </source>
</evidence>
<reference evidence="3" key="1">
    <citation type="journal article" date="2020" name="Stud. Mycol.">
        <title>101 Dothideomycetes genomes: a test case for predicting lifestyles and emergence of pathogens.</title>
        <authorList>
            <person name="Haridas S."/>
            <person name="Albert R."/>
            <person name="Binder M."/>
            <person name="Bloem J."/>
            <person name="Labutti K."/>
            <person name="Salamov A."/>
            <person name="Andreopoulos B."/>
            <person name="Baker S."/>
            <person name="Barry K."/>
            <person name="Bills G."/>
            <person name="Bluhm B."/>
            <person name="Cannon C."/>
            <person name="Castanera R."/>
            <person name="Culley D."/>
            <person name="Daum C."/>
            <person name="Ezra D."/>
            <person name="Gonzalez J."/>
            <person name="Henrissat B."/>
            <person name="Kuo A."/>
            <person name="Liang C."/>
            <person name="Lipzen A."/>
            <person name="Lutzoni F."/>
            <person name="Magnuson J."/>
            <person name="Mondo S."/>
            <person name="Nolan M."/>
            <person name="Ohm R."/>
            <person name="Pangilinan J."/>
            <person name="Park H.-J."/>
            <person name="Ramirez L."/>
            <person name="Alfaro M."/>
            <person name="Sun H."/>
            <person name="Tritt A."/>
            <person name="Yoshinaga Y."/>
            <person name="Zwiers L.-H."/>
            <person name="Turgeon B."/>
            <person name="Goodwin S."/>
            <person name="Spatafora J."/>
            <person name="Crous P."/>
            <person name="Grigoriev I."/>
        </authorList>
    </citation>
    <scope>NUCLEOTIDE SEQUENCE</scope>
    <source>
        <strain evidence="3">CBS 207.26</strain>
    </source>
</reference>
<organism evidence="3 4">
    <name type="scientific">Zopfia rhizophila CBS 207.26</name>
    <dbReference type="NCBI Taxonomy" id="1314779"/>
    <lineage>
        <taxon>Eukaryota</taxon>
        <taxon>Fungi</taxon>
        <taxon>Dikarya</taxon>
        <taxon>Ascomycota</taxon>
        <taxon>Pezizomycotina</taxon>
        <taxon>Dothideomycetes</taxon>
        <taxon>Dothideomycetes incertae sedis</taxon>
        <taxon>Zopfiaceae</taxon>
        <taxon>Zopfia</taxon>
    </lineage>
</organism>
<keyword evidence="4" id="KW-1185">Reference proteome</keyword>